<proteinExistence type="inferred from homology"/>
<dbReference type="GO" id="GO:0004341">
    <property type="term" value="F:gluconolactonase activity"/>
    <property type="evidence" value="ECO:0007669"/>
    <property type="project" value="TreeGrafter"/>
</dbReference>
<feature type="active site" description="Proton donor/acceptor" evidence="2">
    <location>
        <position position="202"/>
    </location>
</feature>
<dbReference type="GO" id="GO:0019853">
    <property type="term" value="P:L-ascorbic acid biosynthetic process"/>
    <property type="evidence" value="ECO:0007669"/>
    <property type="project" value="TreeGrafter"/>
</dbReference>
<dbReference type="SUPFAM" id="SSF63829">
    <property type="entry name" value="Calcium-dependent phosphotriesterase"/>
    <property type="match status" value="1"/>
</dbReference>
<protein>
    <submittedName>
        <fullName evidence="5">Gluconolactonase</fullName>
    </submittedName>
</protein>
<evidence type="ECO:0000313" key="6">
    <source>
        <dbReference type="Proteomes" id="UP000600449"/>
    </source>
</evidence>
<organism evidence="5 6">
    <name type="scientific">Salinarimonas ramus</name>
    <dbReference type="NCBI Taxonomy" id="690164"/>
    <lineage>
        <taxon>Bacteria</taxon>
        <taxon>Pseudomonadati</taxon>
        <taxon>Pseudomonadota</taxon>
        <taxon>Alphaproteobacteria</taxon>
        <taxon>Hyphomicrobiales</taxon>
        <taxon>Salinarimonadaceae</taxon>
        <taxon>Salinarimonas</taxon>
    </lineage>
</organism>
<dbReference type="PRINTS" id="PR01790">
    <property type="entry name" value="SMP30FAMILY"/>
</dbReference>
<accession>A0A917V1C8</accession>
<dbReference type="Pfam" id="PF08450">
    <property type="entry name" value="SGL"/>
    <property type="match status" value="1"/>
</dbReference>
<sequence length="297" mass="31908">MNAASHEVRLVLDCAAELGESPLWDAQEEALYFVDIKGRAIHRFHPASGAHAVAGVPEDIGCIGLTKGRALIAGMRSGVFLVGRDGEILRKLADNPEDQAWSRFNDGAVDPAGRFLVGTIDEERGGRAGLYRLDRSGLTRLLDGLMTSNGLAFSADGRSVFHADTPRFTVTRYAYDPATGTLGDGDVFCRLDADAVDRARPDGAALDVDGCYWTALYEGGRIQRWSPDGALLAEIAIHARCPTMVAFGGRELKTLYVTTARAGRPADELAREPHAGGLFALDVDVPGRLEPLFDPDV</sequence>
<dbReference type="Gene3D" id="2.120.10.30">
    <property type="entry name" value="TolB, C-terminal domain"/>
    <property type="match status" value="1"/>
</dbReference>
<comment type="caution">
    <text evidence="5">The sequence shown here is derived from an EMBL/GenBank/DDBJ whole genome shotgun (WGS) entry which is preliminary data.</text>
</comment>
<dbReference type="InterPro" id="IPR011042">
    <property type="entry name" value="6-blade_b-propeller_TolB-like"/>
</dbReference>
<feature type="binding site" evidence="3">
    <location>
        <position position="105"/>
    </location>
    <ligand>
        <name>substrate</name>
    </ligand>
</feature>
<feature type="binding site" evidence="3">
    <location>
        <position position="202"/>
    </location>
    <ligand>
        <name>a divalent metal cation</name>
        <dbReference type="ChEBI" id="CHEBI:60240"/>
    </ligand>
</feature>
<dbReference type="RefSeq" id="WP_188908424.1">
    <property type="nucleotide sequence ID" value="NZ_BMMF01000001.1"/>
</dbReference>
<evidence type="ECO:0000256" key="1">
    <source>
        <dbReference type="ARBA" id="ARBA00008853"/>
    </source>
</evidence>
<keyword evidence="6" id="KW-1185">Reference proteome</keyword>
<evidence type="ECO:0000313" key="5">
    <source>
        <dbReference type="EMBL" id="GGK18383.1"/>
    </source>
</evidence>
<feature type="binding site" evidence="3">
    <location>
        <position position="123"/>
    </location>
    <ligand>
        <name>substrate</name>
    </ligand>
</feature>
<dbReference type="GO" id="GO:0005509">
    <property type="term" value="F:calcium ion binding"/>
    <property type="evidence" value="ECO:0007669"/>
    <property type="project" value="TreeGrafter"/>
</dbReference>
<reference evidence="5 6" key="1">
    <citation type="journal article" date="2014" name="Int. J. Syst. Evol. Microbiol.">
        <title>Complete genome sequence of Corynebacterium casei LMG S-19264T (=DSM 44701T), isolated from a smear-ripened cheese.</title>
        <authorList>
            <consortium name="US DOE Joint Genome Institute (JGI-PGF)"/>
            <person name="Walter F."/>
            <person name="Albersmeier A."/>
            <person name="Kalinowski J."/>
            <person name="Ruckert C."/>
        </authorList>
    </citation>
    <scope>NUCLEOTIDE SEQUENCE [LARGE SCALE GENOMIC DNA]</scope>
    <source>
        <strain evidence="5 6">CGMCC 1.9161</strain>
    </source>
</reference>
<dbReference type="InterPro" id="IPR005511">
    <property type="entry name" value="SMP-30"/>
</dbReference>
<evidence type="ECO:0000256" key="2">
    <source>
        <dbReference type="PIRSR" id="PIRSR605511-1"/>
    </source>
</evidence>
<dbReference type="AlphaFoldDB" id="A0A917V1C8"/>
<dbReference type="InterPro" id="IPR013658">
    <property type="entry name" value="SGL"/>
</dbReference>
<name>A0A917V1C8_9HYPH</name>
<feature type="domain" description="SMP-30/Gluconolactonase/LRE-like region" evidence="4">
    <location>
        <begin position="18"/>
        <end position="261"/>
    </location>
</feature>
<comment type="similarity">
    <text evidence="1">Belongs to the SMP-30/CGR1 family.</text>
</comment>
<gene>
    <name evidence="5" type="ORF">GCM10011322_01370</name>
</gene>
<keyword evidence="3" id="KW-0479">Metal-binding</keyword>
<dbReference type="EMBL" id="BMMF01000001">
    <property type="protein sequence ID" value="GGK18383.1"/>
    <property type="molecule type" value="Genomic_DNA"/>
</dbReference>
<dbReference type="PANTHER" id="PTHR10907">
    <property type="entry name" value="REGUCALCIN"/>
    <property type="match status" value="1"/>
</dbReference>
<evidence type="ECO:0000259" key="4">
    <source>
        <dbReference type="Pfam" id="PF08450"/>
    </source>
</evidence>
<keyword evidence="3" id="KW-0862">Zinc</keyword>
<feature type="binding site" evidence="3">
    <location>
        <position position="149"/>
    </location>
    <ligand>
        <name>a divalent metal cation</name>
        <dbReference type="ChEBI" id="CHEBI:60240"/>
    </ligand>
</feature>
<comment type="cofactor">
    <cofactor evidence="3">
        <name>Zn(2+)</name>
        <dbReference type="ChEBI" id="CHEBI:29105"/>
    </cofactor>
    <text evidence="3">Binds 1 divalent metal cation per subunit.</text>
</comment>
<dbReference type="PANTHER" id="PTHR10907:SF47">
    <property type="entry name" value="REGUCALCIN"/>
    <property type="match status" value="1"/>
</dbReference>
<feature type="binding site" evidence="3">
    <location>
        <position position="103"/>
    </location>
    <ligand>
        <name>substrate</name>
    </ligand>
</feature>
<dbReference type="Proteomes" id="UP000600449">
    <property type="component" value="Unassembled WGS sequence"/>
</dbReference>
<feature type="binding site" evidence="3">
    <location>
        <position position="20"/>
    </location>
    <ligand>
        <name>a divalent metal cation</name>
        <dbReference type="ChEBI" id="CHEBI:60240"/>
    </ligand>
</feature>
<evidence type="ECO:0000256" key="3">
    <source>
        <dbReference type="PIRSR" id="PIRSR605511-2"/>
    </source>
</evidence>